<feature type="domain" description="FAD-dependent oxidoreductase 2 FAD-binding" evidence="5">
    <location>
        <begin position="2"/>
        <end position="295"/>
    </location>
</feature>
<name>A0A382JEU7_9ZZZZ</name>
<dbReference type="GO" id="GO:0008202">
    <property type="term" value="P:steroid metabolic process"/>
    <property type="evidence" value="ECO:0007669"/>
    <property type="project" value="UniProtKB-ARBA"/>
</dbReference>
<feature type="non-terminal residue" evidence="6">
    <location>
        <position position="1"/>
    </location>
</feature>
<evidence type="ECO:0000256" key="1">
    <source>
        <dbReference type="ARBA" id="ARBA00001974"/>
    </source>
</evidence>
<dbReference type="Gene3D" id="3.50.50.60">
    <property type="entry name" value="FAD/NAD(P)-binding domain"/>
    <property type="match status" value="1"/>
</dbReference>
<dbReference type="Pfam" id="PF00890">
    <property type="entry name" value="FAD_binding_2"/>
    <property type="match status" value="1"/>
</dbReference>
<dbReference type="EMBL" id="UINC01073336">
    <property type="protein sequence ID" value="SVC09643.1"/>
    <property type="molecule type" value="Genomic_DNA"/>
</dbReference>
<dbReference type="PANTHER" id="PTHR43400">
    <property type="entry name" value="FUMARATE REDUCTASE"/>
    <property type="match status" value="1"/>
</dbReference>
<protein>
    <recommendedName>
        <fullName evidence="5">FAD-dependent oxidoreductase 2 FAD-binding domain-containing protein</fullName>
    </recommendedName>
</protein>
<dbReference type="PANTHER" id="PTHR43400:SF10">
    <property type="entry name" value="3-OXOSTEROID 1-DEHYDROGENASE"/>
    <property type="match status" value="1"/>
</dbReference>
<keyword evidence="3" id="KW-0274">FAD</keyword>
<dbReference type="InterPro" id="IPR050315">
    <property type="entry name" value="FAD-oxidoreductase_2"/>
</dbReference>
<dbReference type="InterPro" id="IPR003953">
    <property type="entry name" value="FAD-dep_OxRdtase_2_FAD-bd"/>
</dbReference>
<evidence type="ECO:0000256" key="4">
    <source>
        <dbReference type="ARBA" id="ARBA00023002"/>
    </source>
</evidence>
<evidence type="ECO:0000256" key="2">
    <source>
        <dbReference type="ARBA" id="ARBA00022630"/>
    </source>
</evidence>
<dbReference type="AlphaFoldDB" id="A0A382JEU7"/>
<dbReference type="InterPro" id="IPR036188">
    <property type="entry name" value="FAD/NAD-bd_sf"/>
</dbReference>
<accession>A0A382JEU7</accession>
<dbReference type="SUPFAM" id="SSF51905">
    <property type="entry name" value="FAD/NAD(P)-binding domain"/>
    <property type="match status" value="1"/>
</dbReference>
<evidence type="ECO:0000313" key="6">
    <source>
        <dbReference type="EMBL" id="SVC09643.1"/>
    </source>
</evidence>
<proteinExistence type="predicted"/>
<evidence type="ECO:0000259" key="5">
    <source>
        <dbReference type="Pfam" id="PF00890"/>
    </source>
</evidence>
<dbReference type="InterPro" id="IPR027477">
    <property type="entry name" value="Succ_DH/fumarate_Rdtase_cat_sf"/>
</dbReference>
<gene>
    <name evidence="6" type="ORF">METZ01_LOCUS262497</name>
</gene>
<comment type="cofactor">
    <cofactor evidence="1">
        <name>FAD</name>
        <dbReference type="ChEBI" id="CHEBI:57692"/>
    </cofactor>
</comment>
<keyword evidence="2" id="KW-0285">Flavoprotein</keyword>
<dbReference type="SUPFAM" id="SSF56425">
    <property type="entry name" value="Succinate dehydrogenase/fumarate reductase flavoprotein, catalytic domain"/>
    <property type="match status" value="1"/>
</dbReference>
<evidence type="ECO:0000256" key="3">
    <source>
        <dbReference type="ARBA" id="ARBA00022827"/>
    </source>
</evidence>
<sequence length="333" mass="36039">TAVKSLIIEDGRAVGVRTENVKTGESQDYFAKATVMGTGGFASNLDMVLENRPDLRPHRILEGSHVGAKGDGHHVVQEAGGTLTHMGDIWFYSFAIPDHRDPNGRRGLVIRGMADAVWVNMQGHRFHNEELSGGGSGSKAIMAQEPAQCWAIIDGTMREHVTVGDPYYQKEGTAVRDVEKVAELLEISPYIGRGSTLESLAKDMNIPVDTLKETIDRYNSHIDSGVEEDPDFGRPLAGRQKIEQPPFYALNYAPLARKNFGGVKTDLRCQVLDKNYQIIDRLFAAGELAGMAGGHINGKKGLEGTMLGPCLFSGRIAGAWAAQAAGFGRGFGT</sequence>
<dbReference type="Gene3D" id="3.90.700.10">
    <property type="entry name" value="Succinate dehydrogenase/fumarate reductase flavoprotein, catalytic domain"/>
    <property type="match status" value="1"/>
</dbReference>
<organism evidence="6">
    <name type="scientific">marine metagenome</name>
    <dbReference type="NCBI Taxonomy" id="408172"/>
    <lineage>
        <taxon>unclassified sequences</taxon>
        <taxon>metagenomes</taxon>
        <taxon>ecological metagenomes</taxon>
    </lineage>
</organism>
<keyword evidence="4" id="KW-0560">Oxidoreductase</keyword>
<dbReference type="GO" id="GO:0016491">
    <property type="term" value="F:oxidoreductase activity"/>
    <property type="evidence" value="ECO:0007669"/>
    <property type="project" value="UniProtKB-KW"/>
</dbReference>
<reference evidence="6" key="1">
    <citation type="submission" date="2018-05" db="EMBL/GenBank/DDBJ databases">
        <authorList>
            <person name="Lanie J.A."/>
            <person name="Ng W.-L."/>
            <person name="Kazmierczak K.M."/>
            <person name="Andrzejewski T.M."/>
            <person name="Davidsen T.M."/>
            <person name="Wayne K.J."/>
            <person name="Tettelin H."/>
            <person name="Glass J.I."/>
            <person name="Rusch D."/>
            <person name="Podicherti R."/>
            <person name="Tsui H.-C.T."/>
            <person name="Winkler M.E."/>
        </authorList>
    </citation>
    <scope>NUCLEOTIDE SEQUENCE</scope>
</reference>